<dbReference type="GO" id="GO:2001238">
    <property type="term" value="P:positive regulation of extrinsic apoptotic signaling pathway"/>
    <property type="evidence" value="ECO:0007669"/>
    <property type="project" value="TreeGrafter"/>
</dbReference>
<dbReference type="SUPFAM" id="SSF56854">
    <property type="entry name" value="Bcl-2 inhibitors of programmed cell death"/>
    <property type="match status" value="1"/>
</dbReference>
<dbReference type="PANTHER" id="PTHR35447:SF1">
    <property type="entry name" value="BH3-INTERACTING DOMAIN DEATH AGONIST"/>
    <property type="match status" value="1"/>
</dbReference>
<keyword evidence="6" id="KW-1000">Mitochondrion outer membrane</keyword>
<dbReference type="GO" id="GO:0090200">
    <property type="term" value="P:positive regulation of release of cytochrome c from mitochondria"/>
    <property type="evidence" value="ECO:0007669"/>
    <property type="project" value="TreeGrafter"/>
</dbReference>
<comment type="subcellular location">
    <subcellularLocation>
        <location evidence="2">Cytoplasm</location>
    </subcellularLocation>
    <subcellularLocation>
        <location evidence="1">Mitochondrion outer membrane</location>
    </subcellularLocation>
</comment>
<evidence type="ECO:0000256" key="3">
    <source>
        <dbReference type="ARBA" id="ARBA00015802"/>
    </source>
</evidence>
<dbReference type="Gene3D" id="1.10.437.10">
    <property type="entry name" value="Blc2-like"/>
    <property type="match status" value="1"/>
</dbReference>
<evidence type="ECO:0000313" key="9">
    <source>
        <dbReference type="Ensembl" id="ENSCSEP00000005329.1"/>
    </source>
</evidence>
<dbReference type="OMA" id="MQDLHPI"/>
<keyword evidence="4" id="KW-0963">Cytoplasm</keyword>
<dbReference type="InterPro" id="IPR036834">
    <property type="entry name" value="Bcl-2-like_sf"/>
</dbReference>
<keyword evidence="7" id="KW-0496">Mitochondrion</keyword>
<dbReference type="GO" id="GO:2001244">
    <property type="term" value="P:positive regulation of intrinsic apoptotic signaling pathway"/>
    <property type="evidence" value="ECO:0007669"/>
    <property type="project" value="TreeGrafter"/>
</dbReference>
<dbReference type="Pfam" id="PF06393">
    <property type="entry name" value="BID"/>
    <property type="match status" value="1"/>
</dbReference>
<keyword evidence="8" id="KW-0472">Membrane</keyword>
<reference evidence="9" key="3">
    <citation type="submission" date="2025-09" db="UniProtKB">
        <authorList>
            <consortium name="Ensembl"/>
        </authorList>
    </citation>
    <scope>IDENTIFICATION</scope>
</reference>
<dbReference type="InParanoid" id="A0A3P8UU20"/>
<accession>A0A3P8UU20</accession>
<dbReference type="GeneTree" id="ENSGT00650000094837"/>
<dbReference type="GO" id="GO:0005829">
    <property type="term" value="C:cytosol"/>
    <property type="evidence" value="ECO:0007669"/>
    <property type="project" value="TreeGrafter"/>
</dbReference>
<name>A0A3P8UU20_CYNSE</name>
<dbReference type="Proteomes" id="UP000265120">
    <property type="component" value="Chromosome 6"/>
</dbReference>
<dbReference type="Ensembl" id="ENSCSET00000005388.1">
    <property type="protein sequence ID" value="ENSCSEP00000005329.1"/>
    <property type="gene ID" value="ENSCSEG00000003440.1"/>
</dbReference>
<dbReference type="PANTHER" id="PTHR35447">
    <property type="entry name" value="BH3-INTERACTING DOMAIN DEATH AGONIST"/>
    <property type="match status" value="1"/>
</dbReference>
<proteinExistence type="predicted"/>
<dbReference type="GO" id="GO:0005741">
    <property type="term" value="C:mitochondrial outer membrane"/>
    <property type="evidence" value="ECO:0007669"/>
    <property type="project" value="UniProtKB-SubCell"/>
</dbReference>
<organism evidence="9 10">
    <name type="scientific">Cynoglossus semilaevis</name>
    <name type="common">Tongue sole</name>
    <dbReference type="NCBI Taxonomy" id="244447"/>
    <lineage>
        <taxon>Eukaryota</taxon>
        <taxon>Metazoa</taxon>
        <taxon>Chordata</taxon>
        <taxon>Craniata</taxon>
        <taxon>Vertebrata</taxon>
        <taxon>Euteleostomi</taxon>
        <taxon>Actinopterygii</taxon>
        <taxon>Neopterygii</taxon>
        <taxon>Teleostei</taxon>
        <taxon>Neoteleostei</taxon>
        <taxon>Acanthomorphata</taxon>
        <taxon>Carangaria</taxon>
        <taxon>Pleuronectiformes</taxon>
        <taxon>Pleuronectoidei</taxon>
        <taxon>Cynoglossidae</taxon>
        <taxon>Cynoglossinae</taxon>
        <taxon>Cynoglossus</taxon>
    </lineage>
</organism>
<evidence type="ECO:0000256" key="7">
    <source>
        <dbReference type="ARBA" id="ARBA00023128"/>
    </source>
</evidence>
<dbReference type="InterPro" id="IPR010479">
    <property type="entry name" value="BID"/>
</dbReference>
<evidence type="ECO:0000256" key="5">
    <source>
        <dbReference type="ARBA" id="ARBA00022703"/>
    </source>
</evidence>
<keyword evidence="5" id="KW-0053">Apoptosis</keyword>
<evidence type="ECO:0000256" key="4">
    <source>
        <dbReference type="ARBA" id="ARBA00022490"/>
    </source>
</evidence>
<dbReference type="GO" id="GO:0008637">
    <property type="term" value="P:apoptotic mitochondrial changes"/>
    <property type="evidence" value="ECO:0007669"/>
    <property type="project" value="TreeGrafter"/>
</dbReference>
<evidence type="ECO:0000256" key="6">
    <source>
        <dbReference type="ARBA" id="ARBA00022787"/>
    </source>
</evidence>
<reference evidence="9" key="2">
    <citation type="submission" date="2025-08" db="UniProtKB">
        <authorList>
            <consortium name="Ensembl"/>
        </authorList>
    </citation>
    <scope>IDENTIFICATION</scope>
</reference>
<evidence type="ECO:0000256" key="1">
    <source>
        <dbReference type="ARBA" id="ARBA00004294"/>
    </source>
</evidence>
<evidence type="ECO:0000256" key="2">
    <source>
        <dbReference type="ARBA" id="ARBA00004496"/>
    </source>
</evidence>
<reference evidence="9 10" key="1">
    <citation type="journal article" date="2014" name="Nat. Genet.">
        <title>Whole-genome sequence of a flatfish provides insights into ZW sex chromosome evolution and adaptation to a benthic lifestyle.</title>
        <authorList>
            <person name="Chen S."/>
            <person name="Zhang G."/>
            <person name="Shao C."/>
            <person name="Huang Q."/>
            <person name="Liu G."/>
            <person name="Zhang P."/>
            <person name="Song W."/>
            <person name="An N."/>
            <person name="Chalopin D."/>
            <person name="Volff J.N."/>
            <person name="Hong Y."/>
            <person name="Li Q."/>
            <person name="Sha Z."/>
            <person name="Zhou H."/>
            <person name="Xie M."/>
            <person name="Yu Q."/>
            <person name="Liu Y."/>
            <person name="Xiang H."/>
            <person name="Wang N."/>
            <person name="Wu K."/>
            <person name="Yang C."/>
            <person name="Zhou Q."/>
            <person name="Liao X."/>
            <person name="Yang L."/>
            <person name="Hu Q."/>
            <person name="Zhang J."/>
            <person name="Meng L."/>
            <person name="Jin L."/>
            <person name="Tian Y."/>
            <person name="Lian J."/>
            <person name="Yang J."/>
            <person name="Miao G."/>
            <person name="Liu S."/>
            <person name="Liang Z."/>
            <person name="Yan F."/>
            <person name="Li Y."/>
            <person name="Sun B."/>
            <person name="Zhang H."/>
            <person name="Zhang J."/>
            <person name="Zhu Y."/>
            <person name="Du M."/>
            <person name="Zhao Y."/>
            <person name="Schartl M."/>
            <person name="Tang Q."/>
            <person name="Wang J."/>
        </authorList>
    </citation>
    <scope>NUCLEOTIDE SEQUENCE</scope>
</reference>
<sequence length="196" mass="21941">MDELKSMAVSQNTTLVAFAFLYADCQNTEYRKEIISLEEICKPVQDINCNGDWVDPGRDGDLETDGHLSMPIPPIDIEPIVNVQWPGNHDVAGNIQQVAGELRQIAELIEHRIVAQATRNLKKNISSSPSEDWKSLLSAEVERVMRQGVGLEYLPQERVLIALTLTLVKGVCEQAPRFLRNLFSAAVQFINPVSTW</sequence>
<evidence type="ECO:0000313" key="10">
    <source>
        <dbReference type="Proteomes" id="UP000265120"/>
    </source>
</evidence>
<dbReference type="AlphaFoldDB" id="A0A3P8UU20"/>
<keyword evidence="10" id="KW-1185">Reference proteome</keyword>
<evidence type="ECO:0000256" key="8">
    <source>
        <dbReference type="ARBA" id="ARBA00023136"/>
    </source>
</evidence>
<protein>
    <recommendedName>
        <fullName evidence="3">BH3-interacting domain death agonist</fullName>
    </recommendedName>
</protein>